<dbReference type="Pfam" id="PF22691">
    <property type="entry name" value="Thiolase_C_1"/>
    <property type="match status" value="1"/>
</dbReference>
<dbReference type="PANTHER" id="PTHR42870:SF1">
    <property type="entry name" value="NON-SPECIFIC LIPID-TRANSFER PROTEIN-LIKE 2"/>
    <property type="match status" value="1"/>
</dbReference>
<dbReference type="InterPro" id="IPR016039">
    <property type="entry name" value="Thiolase-like"/>
</dbReference>
<keyword evidence="3" id="KW-1185">Reference proteome</keyword>
<sequence length="402" mass="43052">MTVAASEAYSRGRFARARRGYDGVVLAVPVTVPYQRYSIEAAPWWMGKALRALSEGAGISHREFDGFSVASFTMGPDVAIGLTQHFGLSPRHIDHVPMGGAAGIVSIRRAARAVQAGDADIVACVAADTNRVDSFRHLLAGFSRFSQDAVYPYGAGGANGSFALIARHYMDTYGARREDFGKLCVAQRDNALKNPNALMKKPLTLDQYMSARPIAEPLHLFDCVMPCAGAEAFLVMREETAQELGLPFVRLLSAIERHNAFSEDPVQVRGGWVVDRDELYGMAGVEPSDLDFVQTYDDYPVISMMQFEDLGFCGKGEGANFVRSNTFTIDGTIPHNTSGGQLSVGQAGAAGGHLGITEAMRQLLGTAGGTQVKDAELGIVSGFGMINYDRGLASAAAILARP</sequence>
<dbReference type="RefSeq" id="WP_248682245.1">
    <property type="nucleotide sequence ID" value="NZ_JALPRY010000007.1"/>
</dbReference>
<dbReference type="PANTHER" id="PTHR42870">
    <property type="entry name" value="ACETYL-COA C-ACETYLTRANSFERASE"/>
    <property type="match status" value="1"/>
</dbReference>
<gene>
    <name evidence="2" type="ORF">M0654_05935</name>
</gene>
<protein>
    <submittedName>
        <fullName evidence="2">Thiolase family protein</fullName>
    </submittedName>
</protein>
<evidence type="ECO:0000313" key="2">
    <source>
        <dbReference type="EMBL" id="MCK8779522.1"/>
    </source>
</evidence>
<organism evidence="2 3">
    <name type="scientific">Neorhizobium turbinariae</name>
    <dbReference type="NCBI Taxonomy" id="2937795"/>
    <lineage>
        <taxon>Bacteria</taxon>
        <taxon>Pseudomonadati</taxon>
        <taxon>Pseudomonadota</taxon>
        <taxon>Alphaproteobacteria</taxon>
        <taxon>Hyphomicrobiales</taxon>
        <taxon>Rhizobiaceae</taxon>
        <taxon>Rhizobium/Agrobacterium group</taxon>
        <taxon>Neorhizobium</taxon>
    </lineage>
</organism>
<dbReference type="Gene3D" id="3.40.47.10">
    <property type="match status" value="1"/>
</dbReference>
<accession>A0ABT0INR7</accession>
<dbReference type="SUPFAM" id="SSF53901">
    <property type="entry name" value="Thiolase-like"/>
    <property type="match status" value="2"/>
</dbReference>
<reference evidence="2 3" key="1">
    <citation type="submission" date="2022-04" db="EMBL/GenBank/DDBJ databases">
        <title>Rhizobium coralii sp. nov., isolated from coral Turbinaria peltata.</title>
        <authorList>
            <person name="Sun H."/>
        </authorList>
    </citation>
    <scope>NUCLEOTIDE SEQUENCE [LARGE SCALE GENOMIC DNA]</scope>
    <source>
        <strain evidence="2 3">NTR19</strain>
    </source>
</reference>
<dbReference type="EMBL" id="JALPRY010000007">
    <property type="protein sequence ID" value="MCK8779522.1"/>
    <property type="molecule type" value="Genomic_DNA"/>
</dbReference>
<proteinExistence type="predicted"/>
<feature type="domain" description="Thiolase C-terminal" evidence="1">
    <location>
        <begin position="278"/>
        <end position="386"/>
    </location>
</feature>
<name>A0ABT0INR7_9HYPH</name>
<dbReference type="Proteomes" id="UP001202827">
    <property type="component" value="Unassembled WGS sequence"/>
</dbReference>
<dbReference type="CDD" id="cd00829">
    <property type="entry name" value="SCP-x_thiolase"/>
    <property type="match status" value="1"/>
</dbReference>
<evidence type="ECO:0000313" key="3">
    <source>
        <dbReference type="Proteomes" id="UP001202827"/>
    </source>
</evidence>
<evidence type="ECO:0000259" key="1">
    <source>
        <dbReference type="Pfam" id="PF22691"/>
    </source>
</evidence>
<dbReference type="InterPro" id="IPR055140">
    <property type="entry name" value="Thiolase_C_2"/>
</dbReference>
<comment type="caution">
    <text evidence="2">The sequence shown here is derived from an EMBL/GenBank/DDBJ whole genome shotgun (WGS) entry which is preliminary data.</text>
</comment>